<dbReference type="Pfam" id="PF00026">
    <property type="entry name" value="Asp"/>
    <property type="match status" value="1"/>
</dbReference>
<evidence type="ECO:0000256" key="1">
    <source>
        <dbReference type="ARBA" id="ARBA00007447"/>
    </source>
</evidence>
<dbReference type="GO" id="GO:0006508">
    <property type="term" value="P:proteolysis"/>
    <property type="evidence" value="ECO:0007669"/>
    <property type="project" value="UniProtKB-KW"/>
</dbReference>
<protein>
    <submittedName>
        <fullName evidence="8">Acid protease</fullName>
    </submittedName>
</protein>
<dbReference type="CDD" id="cd05471">
    <property type="entry name" value="pepsin_like"/>
    <property type="match status" value="1"/>
</dbReference>
<dbReference type="Proteomes" id="UP000193067">
    <property type="component" value="Unassembled WGS sequence"/>
</dbReference>
<feature type="compositionally biased region" description="Basic and acidic residues" evidence="4">
    <location>
        <begin position="566"/>
        <end position="575"/>
    </location>
</feature>
<dbReference type="PROSITE" id="PS51767">
    <property type="entry name" value="PEPTIDASE_A1"/>
    <property type="match status" value="1"/>
</dbReference>
<feature type="signal peptide" evidence="6">
    <location>
        <begin position="1"/>
        <end position="19"/>
    </location>
</feature>
<keyword evidence="6" id="KW-0732">Signal</keyword>
<feature type="chain" id="PRO_5010996971" evidence="6">
    <location>
        <begin position="20"/>
        <end position="575"/>
    </location>
</feature>
<keyword evidence="3 8" id="KW-0645">Protease</keyword>
<evidence type="ECO:0000259" key="7">
    <source>
        <dbReference type="PROSITE" id="PS51767"/>
    </source>
</evidence>
<keyword evidence="2 3" id="KW-0064">Aspartyl protease</keyword>
<keyword evidence="5" id="KW-0472">Membrane</keyword>
<dbReference type="PRINTS" id="PR00792">
    <property type="entry name" value="PEPSIN"/>
</dbReference>
<reference evidence="8 9" key="1">
    <citation type="journal article" date="2015" name="Biotechnol. Biofuels">
        <title>Enhanced degradation of softwood versus hardwood by the white-rot fungus Pycnoporus coccineus.</title>
        <authorList>
            <person name="Couturier M."/>
            <person name="Navarro D."/>
            <person name="Chevret D."/>
            <person name="Henrissat B."/>
            <person name="Piumi F."/>
            <person name="Ruiz-Duenas F.J."/>
            <person name="Martinez A.T."/>
            <person name="Grigoriev I.V."/>
            <person name="Riley R."/>
            <person name="Lipzen A."/>
            <person name="Berrin J.G."/>
            <person name="Master E.R."/>
            <person name="Rosso M.N."/>
        </authorList>
    </citation>
    <scope>NUCLEOTIDE SEQUENCE [LARGE SCALE GENOMIC DNA]</scope>
    <source>
        <strain evidence="8 9">BRFM310</strain>
    </source>
</reference>
<dbReference type="EMBL" id="KZ084097">
    <property type="protein sequence ID" value="OSD04314.1"/>
    <property type="molecule type" value="Genomic_DNA"/>
</dbReference>
<evidence type="ECO:0000256" key="6">
    <source>
        <dbReference type="SAM" id="SignalP"/>
    </source>
</evidence>
<dbReference type="SUPFAM" id="SSF50630">
    <property type="entry name" value="Acid proteases"/>
    <property type="match status" value="1"/>
</dbReference>
<dbReference type="InterPro" id="IPR001461">
    <property type="entry name" value="Aspartic_peptidase_A1"/>
</dbReference>
<evidence type="ECO:0000256" key="4">
    <source>
        <dbReference type="SAM" id="MobiDB-lite"/>
    </source>
</evidence>
<feature type="domain" description="Peptidase A1" evidence="7">
    <location>
        <begin position="71"/>
        <end position="393"/>
    </location>
</feature>
<feature type="compositionally biased region" description="Low complexity" evidence="4">
    <location>
        <begin position="432"/>
        <end position="448"/>
    </location>
</feature>
<evidence type="ECO:0000256" key="2">
    <source>
        <dbReference type="ARBA" id="ARBA00022750"/>
    </source>
</evidence>
<dbReference type="PANTHER" id="PTHR47966:SF51">
    <property type="entry name" value="BETA-SITE APP-CLEAVING ENZYME, ISOFORM A-RELATED"/>
    <property type="match status" value="1"/>
</dbReference>
<evidence type="ECO:0000313" key="9">
    <source>
        <dbReference type="Proteomes" id="UP000193067"/>
    </source>
</evidence>
<dbReference type="InterPro" id="IPR033121">
    <property type="entry name" value="PEPTIDASE_A1"/>
</dbReference>
<evidence type="ECO:0000313" key="8">
    <source>
        <dbReference type="EMBL" id="OSD04314.1"/>
    </source>
</evidence>
<evidence type="ECO:0000256" key="3">
    <source>
        <dbReference type="RuleBase" id="RU000454"/>
    </source>
</evidence>
<evidence type="ECO:0000256" key="5">
    <source>
        <dbReference type="SAM" id="Phobius"/>
    </source>
</evidence>
<dbReference type="InterPro" id="IPR034164">
    <property type="entry name" value="Pepsin-like_dom"/>
</dbReference>
<keyword evidence="3" id="KW-0378">Hydrolase</keyword>
<dbReference type="Gene3D" id="2.40.70.10">
    <property type="entry name" value="Acid Proteases"/>
    <property type="match status" value="2"/>
</dbReference>
<feature type="region of interest" description="Disordered" evidence="4">
    <location>
        <begin position="412"/>
        <end position="448"/>
    </location>
</feature>
<dbReference type="STRING" id="1353009.A0A1Y2IUL8"/>
<dbReference type="InterPro" id="IPR001969">
    <property type="entry name" value="Aspartic_peptidase_AS"/>
</dbReference>
<comment type="similarity">
    <text evidence="1 3">Belongs to the peptidase A1 family.</text>
</comment>
<dbReference type="PROSITE" id="PS00141">
    <property type="entry name" value="ASP_PROTEASE"/>
    <property type="match status" value="1"/>
</dbReference>
<feature type="compositionally biased region" description="Polar residues" evidence="4">
    <location>
        <begin position="422"/>
        <end position="431"/>
    </location>
</feature>
<name>A0A1Y2IUL8_TRAC3</name>
<sequence length="575" mass="60433">MRTHALALAILLSGSLSDAAKISFTQRKRPNNSSALQKRSGKAPFKRPVLAATSGADDSDVDLSSFHDLLYIANVTVGGTEYPLQLDTGSSDLWVKGTSHPLPQSTQTTTTLNITYGIGHTFGNVAYATVEFAGITVPNQAFVDASDVSNPILGYGVDGIVGLGFTKLSSVDSTLQKAGKTDGKSLLYNLFADNPKEPNFIAFALQRTTDGGGDVEGSFTIGEYDDDYKDVANSPKIPTFPETDPTRWSVLLDALLVGTKAVPLSSVVSGAPSGKAVVMFDSGTSYTYAPEDVCNAIYSGIDGASFNSGLQQWVVPCDAEVDIALQFGSNVYPIHPLDVTPANLADSTMCVGSFVPQTVSVAGGQFDWLIGDNVMRSVYTVYDFGDFDSSGNMGNPFMQLLALVDPNQASQEFHKARGGTPSGNITYNAQNVSSSTGAASSSPSSSGSSVTLSAELADTLNKLQGYFPAMLAVMALNALVLLVLAGAAITYLCRRRGKARARRNPGRASPLPLQRTSSFGEMGLAMGGGDNGEPHVYQPVSMALTEDTFVPPSPAFSKPGFGDNLRPGDRPKSVA</sequence>
<proteinExistence type="inferred from homology"/>
<dbReference type="PANTHER" id="PTHR47966">
    <property type="entry name" value="BETA-SITE APP-CLEAVING ENZYME, ISOFORM A-RELATED"/>
    <property type="match status" value="1"/>
</dbReference>
<keyword evidence="5" id="KW-1133">Transmembrane helix</keyword>
<keyword evidence="9" id="KW-1185">Reference proteome</keyword>
<dbReference type="GO" id="GO:0004190">
    <property type="term" value="F:aspartic-type endopeptidase activity"/>
    <property type="evidence" value="ECO:0007669"/>
    <property type="project" value="UniProtKB-KW"/>
</dbReference>
<dbReference type="AlphaFoldDB" id="A0A1Y2IUL8"/>
<feature type="transmembrane region" description="Helical" evidence="5">
    <location>
        <begin position="466"/>
        <end position="493"/>
    </location>
</feature>
<accession>A0A1Y2IUL8</accession>
<keyword evidence="5" id="KW-0812">Transmembrane</keyword>
<dbReference type="OrthoDB" id="2747330at2759"/>
<organism evidence="8 9">
    <name type="scientific">Trametes coccinea (strain BRFM310)</name>
    <name type="common">Pycnoporus coccineus</name>
    <dbReference type="NCBI Taxonomy" id="1353009"/>
    <lineage>
        <taxon>Eukaryota</taxon>
        <taxon>Fungi</taxon>
        <taxon>Dikarya</taxon>
        <taxon>Basidiomycota</taxon>
        <taxon>Agaricomycotina</taxon>
        <taxon>Agaricomycetes</taxon>
        <taxon>Polyporales</taxon>
        <taxon>Polyporaceae</taxon>
        <taxon>Trametes</taxon>
    </lineage>
</organism>
<dbReference type="InterPro" id="IPR021109">
    <property type="entry name" value="Peptidase_aspartic_dom_sf"/>
</dbReference>
<feature type="region of interest" description="Disordered" evidence="4">
    <location>
        <begin position="548"/>
        <end position="575"/>
    </location>
</feature>
<gene>
    <name evidence="8" type="ORF">PYCCODRAFT_1364162</name>
</gene>